<dbReference type="KEGG" id="pno:SNOG_13397"/>
<protein>
    <submittedName>
        <fullName evidence="2">Uncharacterized protein</fullName>
    </submittedName>
</protein>
<feature type="region of interest" description="Disordered" evidence="1">
    <location>
        <begin position="51"/>
        <end position="97"/>
    </location>
</feature>
<evidence type="ECO:0000256" key="1">
    <source>
        <dbReference type="SAM" id="MobiDB-lite"/>
    </source>
</evidence>
<accession>Q0U4B7</accession>
<evidence type="ECO:0000313" key="2">
    <source>
        <dbReference type="EMBL" id="EAT79281.1"/>
    </source>
</evidence>
<dbReference type="EMBL" id="CH445350">
    <property type="protein sequence ID" value="EAT79281.1"/>
    <property type="molecule type" value="Genomic_DNA"/>
</dbReference>
<feature type="compositionally biased region" description="Polar residues" evidence="1">
    <location>
        <begin position="88"/>
        <end position="97"/>
    </location>
</feature>
<organism evidence="2 3">
    <name type="scientific">Phaeosphaeria nodorum (strain SN15 / ATCC MYA-4574 / FGSC 10173)</name>
    <name type="common">Glume blotch fungus</name>
    <name type="synonym">Parastagonospora nodorum</name>
    <dbReference type="NCBI Taxonomy" id="321614"/>
    <lineage>
        <taxon>Eukaryota</taxon>
        <taxon>Fungi</taxon>
        <taxon>Dikarya</taxon>
        <taxon>Ascomycota</taxon>
        <taxon>Pezizomycotina</taxon>
        <taxon>Dothideomycetes</taxon>
        <taxon>Pleosporomycetidae</taxon>
        <taxon>Pleosporales</taxon>
        <taxon>Pleosporineae</taxon>
        <taxon>Phaeosphaeriaceae</taxon>
        <taxon>Parastagonospora</taxon>
    </lineage>
</organism>
<dbReference type="Proteomes" id="UP000001055">
    <property type="component" value="Unassembled WGS sequence"/>
</dbReference>
<gene>
    <name evidence="2" type="ORF">SNOG_13397</name>
</gene>
<dbReference type="VEuPathDB" id="FungiDB:JI435_133970"/>
<sequence>MNRLRNGQGPRQTPPPEAQPGSHSLDVYGYFQDAIAKLRAGFCFSAAPKMAPGERHTPCHDVIQGTCRPRRSGPLPASRSVRRMTPQHFPTTISPGP</sequence>
<reference evidence="3" key="1">
    <citation type="journal article" date="2007" name="Plant Cell">
        <title>Dothideomycete-plant interactions illuminated by genome sequencing and EST analysis of the wheat pathogen Stagonospora nodorum.</title>
        <authorList>
            <person name="Hane J.K."/>
            <person name="Lowe R.G."/>
            <person name="Solomon P.S."/>
            <person name="Tan K.C."/>
            <person name="Schoch C.L."/>
            <person name="Spatafora J.W."/>
            <person name="Crous P.W."/>
            <person name="Kodira C."/>
            <person name="Birren B.W."/>
            <person name="Galagan J.E."/>
            <person name="Torriani S.F."/>
            <person name="McDonald B.A."/>
            <person name="Oliver R.P."/>
        </authorList>
    </citation>
    <scope>NUCLEOTIDE SEQUENCE [LARGE SCALE GENOMIC DNA]</scope>
    <source>
        <strain evidence="3">SN15 / ATCC MYA-4574 / FGSC 10173</strain>
    </source>
</reference>
<dbReference type="RefSeq" id="XP_001803609.1">
    <property type="nucleotide sequence ID" value="XM_001803557.1"/>
</dbReference>
<evidence type="ECO:0000313" key="3">
    <source>
        <dbReference type="Proteomes" id="UP000001055"/>
    </source>
</evidence>
<name>Q0U4B7_PHANO</name>
<dbReference type="GeneID" id="5980526"/>
<dbReference type="InParanoid" id="Q0U4B7"/>
<feature type="region of interest" description="Disordered" evidence="1">
    <location>
        <begin position="1"/>
        <end position="25"/>
    </location>
</feature>
<dbReference type="AlphaFoldDB" id="Q0U4B7"/>
<proteinExistence type="predicted"/>